<keyword evidence="3" id="KW-1185">Reference proteome</keyword>
<keyword evidence="1" id="KW-1133">Transmembrane helix</keyword>
<dbReference type="AlphaFoldDB" id="A0A1T5F789"/>
<evidence type="ECO:0000313" key="3">
    <source>
        <dbReference type="Proteomes" id="UP000189818"/>
    </source>
</evidence>
<proteinExistence type="predicted"/>
<dbReference type="RefSeq" id="WP_079649566.1">
    <property type="nucleotide sequence ID" value="NZ_FUYM01000008.1"/>
</dbReference>
<keyword evidence="1" id="KW-0472">Membrane</keyword>
<evidence type="ECO:0000313" key="2">
    <source>
        <dbReference type="EMBL" id="SKB92035.1"/>
    </source>
</evidence>
<reference evidence="3" key="1">
    <citation type="submission" date="2017-02" db="EMBL/GenBank/DDBJ databases">
        <authorList>
            <person name="Varghese N."/>
            <person name="Submissions S."/>
        </authorList>
    </citation>
    <scope>NUCLEOTIDE SEQUENCE [LARGE SCALE GENOMIC DNA]</scope>
    <source>
        <strain evidence="3">UM2</strain>
    </source>
</reference>
<gene>
    <name evidence="2" type="ORF">SAMN06295920_108216</name>
</gene>
<accession>A0A1T5F789</accession>
<feature type="transmembrane region" description="Helical" evidence="1">
    <location>
        <begin position="6"/>
        <end position="24"/>
    </location>
</feature>
<organism evidence="2 3">
    <name type="scientific">Rhizorhabdus histidinilytica</name>
    <dbReference type="NCBI Taxonomy" id="439228"/>
    <lineage>
        <taxon>Bacteria</taxon>
        <taxon>Pseudomonadati</taxon>
        <taxon>Pseudomonadota</taxon>
        <taxon>Alphaproteobacteria</taxon>
        <taxon>Sphingomonadales</taxon>
        <taxon>Sphingomonadaceae</taxon>
        <taxon>Rhizorhabdus</taxon>
    </lineage>
</organism>
<sequence>MQSDYAWPTLLFVALAVLSVAADWRRHRRREADRAAGRTGWVPWPLVTVLALIMASLFAAWWIGDT</sequence>
<dbReference type="Proteomes" id="UP000189818">
    <property type="component" value="Unassembled WGS sequence"/>
</dbReference>
<dbReference type="EMBL" id="FUYM01000008">
    <property type="protein sequence ID" value="SKB92035.1"/>
    <property type="molecule type" value="Genomic_DNA"/>
</dbReference>
<feature type="transmembrane region" description="Helical" evidence="1">
    <location>
        <begin position="44"/>
        <end position="63"/>
    </location>
</feature>
<protein>
    <submittedName>
        <fullName evidence="2">Uncharacterized protein</fullName>
    </submittedName>
</protein>
<keyword evidence="1" id="KW-0812">Transmembrane</keyword>
<evidence type="ECO:0000256" key="1">
    <source>
        <dbReference type="SAM" id="Phobius"/>
    </source>
</evidence>
<name>A0A1T5F789_9SPHN</name>